<keyword evidence="2" id="KW-1185">Reference proteome</keyword>
<dbReference type="Pfam" id="PF22300">
    <property type="entry name" value="NGO_1070-like"/>
    <property type="match status" value="1"/>
</dbReference>
<evidence type="ECO:0008006" key="3">
    <source>
        <dbReference type="Google" id="ProtNLM"/>
    </source>
</evidence>
<sequence>MSIIFSNVSIDIMNFVNSKNDITFEFIDSNGSAKYCGEVLCKNIVSFKMDTSFDSDDDTFLPYFVCDVRVTSIHEKNLSGKSKIEHLQLLSMEGTETEISVLCHEIEIRKL</sequence>
<dbReference type="RefSeq" id="WP_270881612.1">
    <property type="nucleotide sequence ID" value="NZ_JAQFVF010000056.1"/>
</dbReference>
<reference evidence="2" key="1">
    <citation type="journal article" date="2019" name="Int. J. Syst. Evol. Microbiol.">
        <title>The Global Catalogue of Microorganisms (GCM) 10K type strain sequencing project: providing services to taxonomists for standard genome sequencing and annotation.</title>
        <authorList>
            <consortium name="The Broad Institute Genomics Platform"/>
            <consortium name="The Broad Institute Genome Sequencing Center for Infectious Disease"/>
            <person name="Wu L."/>
            <person name="Ma J."/>
        </authorList>
    </citation>
    <scope>NUCLEOTIDE SEQUENCE [LARGE SCALE GENOMIC DNA]</scope>
    <source>
        <strain evidence="2">KACC 11904</strain>
    </source>
</reference>
<gene>
    <name evidence="1" type="ORF">ACFPOG_29410</name>
</gene>
<comment type="caution">
    <text evidence="1">The sequence shown here is derived from an EMBL/GenBank/DDBJ whole genome shotgun (WGS) entry which is preliminary data.</text>
</comment>
<organism evidence="1 2">
    <name type="scientific">Paenibacillus aestuarii</name>
    <dbReference type="NCBI Taxonomy" id="516965"/>
    <lineage>
        <taxon>Bacteria</taxon>
        <taxon>Bacillati</taxon>
        <taxon>Bacillota</taxon>
        <taxon>Bacilli</taxon>
        <taxon>Bacillales</taxon>
        <taxon>Paenibacillaceae</taxon>
        <taxon>Paenibacillus</taxon>
    </lineage>
</organism>
<dbReference type="InterPro" id="IPR054454">
    <property type="entry name" value="NGO_1070-like"/>
</dbReference>
<accession>A0ABW0KIB0</accession>
<proteinExistence type="predicted"/>
<name>A0ABW0KIB0_9BACL</name>
<dbReference type="Proteomes" id="UP001596044">
    <property type="component" value="Unassembled WGS sequence"/>
</dbReference>
<protein>
    <recommendedName>
        <fullName evidence="3">FeS cluster biogenesis domain-containing protein</fullName>
    </recommendedName>
</protein>
<evidence type="ECO:0000313" key="2">
    <source>
        <dbReference type="Proteomes" id="UP001596044"/>
    </source>
</evidence>
<dbReference type="EMBL" id="JBHSMJ010000048">
    <property type="protein sequence ID" value="MFC5452332.1"/>
    <property type="molecule type" value="Genomic_DNA"/>
</dbReference>
<evidence type="ECO:0000313" key="1">
    <source>
        <dbReference type="EMBL" id="MFC5452332.1"/>
    </source>
</evidence>